<keyword evidence="5" id="KW-1185">Reference proteome</keyword>
<keyword evidence="1" id="KW-0863">Zinc-finger</keyword>
<proteinExistence type="predicted"/>
<dbReference type="Gene3D" id="3.30.1370.210">
    <property type="match status" value="1"/>
</dbReference>
<name>A0A7J6MNQ4_PERCH</name>
<dbReference type="PROSITE" id="PS50103">
    <property type="entry name" value="ZF_C3H1"/>
    <property type="match status" value="1"/>
</dbReference>
<dbReference type="EMBL" id="JAAPAO010000088">
    <property type="protein sequence ID" value="KAF4673219.1"/>
    <property type="molecule type" value="Genomic_DNA"/>
</dbReference>
<evidence type="ECO:0000256" key="1">
    <source>
        <dbReference type="PROSITE-ProRule" id="PRU00723"/>
    </source>
</evidence>
<comment type="caution">
    <text evidence="4">The sequence shown here is derived from an EMBL/GenBank/DDBJ whole genome shotgun (WGS) entry which is preliminary data.</text>
</comment>
<protein>
    <recommendedName>
        <fullName evidence="3">C3H1-type domain-containing protein</fullName>
    </recommendedName>
</protein>
<dbReference type="OrthoDB" id="10639125at2759"/>
<reference evidence="4 5" key="1">
    <citation type="submission" date="2020-04" db="EMBL/GenBank/DDBJ databases">
        <title>Perkinsus chesapeaki whole genome sequence.</title>
        <authorList>
            <person name="Bogema D.R."/>
        </authorList>
    </citation>
    <scope>NUCLEOTIDE SEQUENCE [LARGE SCALE GENOMIC DNA]</scope>
    <source>
        <strain evidence="4">ATCC PRA-425</strain>
    </source>
</reference>
<feature type="zinc finger region" description="C3H1-type" evidence="1">
    <location>
        <begin position="35"/>
        <end position="62"/>
    </location>
</feature>
<gene>
    <name evidence="4" type="ORF">FOL47_010840</name>
</gene>
<evidence type="ECO:0000313" key="4">
    <source>
        <dbReference type="EMBL" id="KAF4673219.1"/>
    </source>
</evidence>
<keyword evidence="1" id="KW-0479">Metal-binding</keyword>
<organism evidence="4 5">
    <name type="scientific">Perkinsus chesapeaki</name>
    <name type="common">Clam parasite</name>
    <name type="synonym">Perkinsus andrewsi</name>
    <dbReference type="NCBI Taxonomy" id="330153"/>
    <lineage>
        <taxon>Eukaryota</taxon>
        <taxon>Sar</taxon>
        <taxon>Alveolata</taxon>
        <taxon>Perkinsozoa</taxon>
        <taxon>Perkinsea</taxon>
        <taxon>Perkinsida</taxon>
        <taxon>Perkinsidae</taxon>
        <taxon>Perkinsus</taxon>
    </lineage>
</organism>
<feature type="domain" description="C3H1-type" evidence="3">
    <location>
        <begin position="35"/>
        <end position="62"/>
    </location>
</feature>
<keyword evidence="1" id="KW-0862">Zinc</keyword>
<dbReference type="InterPro" id="IPR000571">
    <property type="entry name" value="Znf_CCCH"/>
</dbReference>
<evidence type="ECO:0000313" key="5">
    <source>
        <dbReference type="Proteomes" id="UP000591131"/>
    </source>
</evidence>
<sequence>MTHPDTQMKASEEIQDTRLAADSGEGGEQGTTVDEGLKPICGYYKKDRCRLGQMCRFAHSLQEHSNSRLISLRRSMARSARKKKGSSSTASIASSCDSVISIASSLTDICHRPARGAAAMMGRSPPSVPVDEFTPSPFAESFEASSLACPGYYNGNGYYSSGPSAAGSYHIPSFSMGTYGLYIPQRRAEYDLCQLNALQIIITGVLLSTFLTLQLLKNSEHARPIITKTSARVCYHLFEFKCVLWCTADRGLFISSEPGR</sequence>
<accession>A0A7J6MNQ4</accession>
<dbReference type="Proteomes" id="UP000591131">
    <property type="component" value="Unassembled WGS sequence"/>
</dbReference>
<evidence type="ECO:0000259" key="3">
    <source>
        <dbReference type="PROSITE" id="PS50103"/>
    </source>
</evidence>
<dbReference type="GO" id="GO:0008270">
    <property type="term" value="F:zinc ion binding"/>
    <property type="evidence" value="ECO:0007669"/>
    <property type="project" value="UniProtKB-KW"/>
</dbReference>
<evidence type="ECO:0000256" key="2">
    <source>
        <dbReference type="SAM" id="MobiDB-lite"/>
    </source>
</evidence>
<dbReference type="AlphaFoldDB" id="A0A7J6MNQ4"/>
<feature type="region of interest" description="Disordered" evidence="2">
    <location>
        <begin position="1"/>
        <end position="32"/>
    </location>
</feature>